<dbReference type="Gene3D" id="2.60.40.60">
    <property type="entry name" value="Cadherins"/>
    <property type="match status" value="6"/>
</dbReference>
<keyword evidence="3" id="KW-0677">Repeat</keyword>
<evidence type="ECO:0000313" key="9">
    <source>
        <dbReference type="EnsemblMetazoa" id="CJA12054b.1"/>
    </source>
</evidence>
<reference evidence="9" key="2">
    <citation type="submission" date="2022-06" db="UniProtKB">
        <authorList>
            <consortium name="EnsemblMetazoa"/>
        </authorList>
    </citation>
    <scope>IDENTIFICATION</scope>
    <source>
        <strain evidence="9">DF5081</strain>
    </source>
</reference>
<dbReference type="Proteomes" id="UP000005237">
    <property type="component" value="Unassembled WGS sequence"/>
</dbReference>
<evidence type="ECO:0000256" key="2">
    <source>
        <dbReference type="ARBA" id="ARBA00022692"/>
    </source>
</evidence>
<dbReference type="PANTHER" id="PTHR24026:SF126">
    <property type="entry name" value="PROTOCADHERIN FAT 4"/>
    <property type="match status" value="1"/>
</dbReference>
<name>A0A8R1I064_CAEJA</name>
<keyword evidence="5" id="KW-1133">Transmembrane helix</keyword>
<feature type="domain" description="Cadherin" evidence="8">
    <location>
        <begin position="101"/>
        <end position="145"/>
    </location>
</feature>
<dbReference type="GO" id="GO:0005886">
    <property type="term" value="C:plasma membrane"/>
    <property type="evidence" value="ECO:0007669"/>
    <property type="project" value="UniProtKB-SubCell"/>
</dbReference>
<protein>
    <recommendedName>
        <fullName evidence="8">Cadherin domain-containing protein</fullName>
    </recommendedName>
</protein>
<dbReference type="SMART" id="SM00112">
    <property type="entry name" value="CA"/>
    <property type="match status" value="7"/>
</dbReference>
<evidence type="ECO:0000256" key="7">
    <source>
        <dbReference type="PROSITE-ProRule" id="PRU00043"/>
    </source>
</evidence>
<evidence type="ECO:0000256" key="5">
    <source>
        <dbReference type="ARBA" id="ARBA00022989"/>
    </source>
</evidence>
<keyword evidence="4 7" id="KW-0106">Calcium</keyword>
<dbReference type="SUPFAM" id="SSF49313">
    <property type="entry name" value="Cadherin-like"/>
    <property type="match status" value="7"/>
</dbReference>
<keyword evidence="6" id="KW-0472">Membrane</keyword>
<dbReference type="PROSITE" id="PS50268">
    <property type="entry name" value="CADHERIN_2"/>
    <property type="match status" value="5"/>
</dbReference>
<dbReference type="InterPro" id="IPR002126">
    <property type="entry name" value="Cadherin-like_dom"/>
</dbReference>
<evidence type="ECO:0000256" key="4">
    <source>
        <dbReference type="ARBA" id="ARBA00022837"/>
    </source>
</evidence>
<evidence type="ECO:0000256" key="6">
    <source>
        <dbReference type="ARBA" id="ARBA00023136"/>
    </source>
</evidence>
<dbReference type="EnsemblMetazoa" id="CJA12054b.1">
    <property type="protein sequence ID" value="CJA12054b.1"/>
    <property type="gene ID" value="WBGene00131258"/>
</dbReference>
<dbReference type="GO" id="GO:0007156">
    <property type="term" value="P:homophilic cell adhesion via plasma membrane adhesion molecules"/>
    <property type="evidence" value="ECO:0007669"/>
    <property type="project" value="InterPro"/>
</dbReference>
<reference evidence="10" key="1">
    <citation type="submission" date="2010-08" db="EMBL/GenBank/DDBJ databases">
        <authorList>
            <consortium name="Caenorhabditis japonica Sequencing Consortium"/>
            <person name="Wilson R.K."/>
        </authorList>
    </citation>
    <scope>NUCLEOTIDE SEQUENCE [LARGE SCALE GENOMIC DNA]</scope>
    <source>
        <strain evidence="10">DF5081</strain>
    </source>
</reference>
<dbReference type="PRINTS" id="PR00205">
    <property type="entry name" value="CADHERIN"/>
</dbReference>
<dbReference type="PANTHER" id="PTHR24026">
    <property type="entry name" value="FAT ATYPICAL CADHERIN-RELATED"/>
    <property type="match status" value="1"/>
</dbReference>
<dbReference type="GO" id="GO:0005509">
    <property type="term" value="F:calcium ion binding"/>
    <property type="evidence" value="ECO:0007669"/>
    <property type="project" value="UniProtKB-UniRule"/>
</dbReference>
<keyword evidence="10" id="KW-1185">Reference proteome</keyword>
<accession>A0A8R1I064</accession>
<comment type="subcellular location">
    <subcellularLocation>
        <location evidence="1">Membrane</location>
    </subcellularLocation>
</comment>
<evidence type="ECO:0000256" key="1">
    <source>
        <dbReference type="ARBA" id="ARBA00004370"/>
    </source>
</evidence>
<dbReference type="InterPro" id="IPR020894">
    <property type="entry name" value="Cadherin_CS"/>
</dbReference>
<keyword evidence="2" id="KW-0812">Transmembrane</keyword>
<feature type="domain" description="Cadherin" evidence="8">
    <location>
        <begin position="698"/>
        <end position="807"/>
    </location>
</feature>
<dbReference type="AlphaFoldDB" id="A0A8R1I064"/>
<dbReference type="InterPro" id="IPR015919">
    <property type="entry name" value="Cadherin-like_sf"/>
</dbReference>
<evidence type="ECO:0000256" key="3">
    <source>
        <dbReference type="ARBA" id="ARBA00022737"/>
    </source>
</evidence>
<proteinExistence type="predicted"/>
<feature type="domain" description="Cadherin" evidence="8">
    <location>
        <begin position="389"/>
        <end position="495"/>
    </location>
</feature>
<feature type="domain" description="Cadherin" evidence="8">
    <location>
        <begin position="809"/>
        <end position="922"/>
    </location>
</feature>
<sequence>MKTINHYIQRSAFERRGEVFNLPGASAKSELVTHVIDDNNYSSVFEKDRFLINIIEGQSKKVQIVVPKFAEGKNGHISYSISEKINLPVHIANGVLFVGAIDREAMADSIVNLTITASDTEKPARNSTTVVTIRVKDINDNPPIFSNSRYSIVLGAFISPGGVVGKISATDKDATSPNNYVHYFSHDPQFKISDEGEIVFMGSGILQKDDHMQFNITATDGGKPPLSATAKVVINEHRGKTNGVQNEVTTQISSNDTVEKSEIKWLNAGMSGYTYEIIKATVNGFEDQKVMEWLKIDKKTGRIETLKRIDPVKVKTIKVYISMRKGKREVPVELIINVTDADEITSSYMKSAVPRNFTTPEPGTIAAEVGAQPTEGVRPEIRVKPIFKNSSVFTTFINEDSILGTVLSLPYPLATNSDDGHIGGLLYSMTENEPYFKIDEKNSTIRLIAPLDFKTQKMHFLNIKCVDNNGELPYHESFASVVVNVINAKNNYPVISNTDLLHLNVGEDAKPETVITIFKVSDADGFEKTQLDVNSSMFKVDESFKLLVATSLKGYAGQRLCSTVTARNKQDRVATSPYCVTVYPAKNTHHNPLVISPKQNSIHYFDENIVYDELLKFTVLEEYESSKVTFRLNEMFKKDWQLFSIDKNNGSLKSKQPFDFEKKTVHEIKILTCQADNCSSTHLFISVNDRNDNCPMFPKQDVRLTVLENEKGKRQVGRIPAALDSDFHSDNTKVCYTTDTLIFFFSDPTLPILFTNSSFDREHKKQHQITINAYDCNLSCRDPHQPMNGTIVALIDVIDVNDNFPKFTKKSYASTVVQGQAMAGSHILTVQATDLDDELNGLAYSLRGFVRSPTQTFTLSESPISVDQSTGEVIANELLKESSYYFTVIVVDSAGHEDTASVMVSVVTYAQQTELVFDAPFELIMKNEKNISE</sequence>
<evidence type="ECO:0000259" key="8">
    <source>
        <dbReference type="PROSITE" id="PS50268"/>
    </source>
</evidence>
<dbReference type="PROSITE" id="PS00232">
    <property type="entry name" value="CADHERIN_1"/>
    <property type="match status" value="3"/>
</dbReference>
<evidence type="ECO:0000313" key="10">
    <source>
        <dbReference type="Proteomes" id="UP000005237"/>
    </source>
</evidence>
<organism evidence="9 10">
    <name type="scientific">Caenorhabditis japonica</name>
    <dbReference type="NCBI Taxonomy" id="281687"/>
    <lineage>
        <taxon>Eukaryota</taxon>
        <taxon>Metazoa</taxon>
        <taxon>Ecdysozoa</taxon>
        <taxon>Nematoda</taxon>
        <taxon>Chromadorea</taxon>
        <taxon>Rhabditida</taxon>
        <taxon>Rhabditina</taxon>
        <taxon>Rhabditomorpha</taxon>
        <taxon>Rhabditoidea</taxon>
        <taxon>Rhabditidae</taxon>
        <taxon>Peloderinae</taxon>
        <taxon>Caenorhabditis</taxon>
    </lineage>
</organism>
<dbReference type="CDD" id="cd11304">
    <property type="entry name" value="Cadherin_repeat"/>
    <property type="match status" value="6"/>
</dbReference>
<feature type="domain" description="Cadherin" evidence="8">
    <location>
        <begin position="612"/>
        <end position="697"/>
    </location>
</feature>